<dbReference type="Proteomes" id="UP000605201">
    <property type="component" value="Unassembled WGS sequence"/>
</dbReference>
<name>A0A8J6TL05_9BACT</name>
<evidence type="ECO:0000313" key="2">
    <source>
        <dbReference type="EMBL" id="MBC8430911.1"/>
    </source>
</evidence>
<reference evidence="2 3" key="1">
    <citation type="submission" date="2020-08" db="EMBL/GenBank/DDBJ databases">
        <title>Bridging the membrane lipid divide: bacteria of the FCB group superphylum have the potential to synthesize archaeal ether lipids.</title>
        <authorList>
            <person name="Villanueva L."/>
            <person name="Von Meijenfeldt F.A.B."/>
            <person name="Westbye A.B."/>
            <person name="Yadav S."/>
            <person name="Hopmans E.C."/>
            <person name="Dutilh B.E."/>
            <person name="Sinninghe Damste J.S."/>
        </authorList>
    </citation>
    <scope>NUCLEOTIDE SEQUENCE [LARGE SCALE GENOMIC DNA]</scope>
    <source>
        <strain evidence="2">NIOZ-UU17</strain>
    </source>
</reference>
<evidence type="ECO:0000313" key="3">
    <source>
        <dbReference type="Proteomes" id="UP000605201"/>
    </source>
</evidence>
<feature type="region of interest" description="Disordered" evidence="1">
    <location>
        <begin position="30"/>
        <end position="61"/>
    </location>
</feature>
<gene>
    <name evidence="2" type="ORF">H8D96_03230</name>
</gene>
<comment type="caution">
    <text evidence="2">The sequence shown here is derived from an EMBL/GenBank/DDBJ whole genome shotgun (WGS) entry which is preliminary data.</text>
</comment>
<sequence>MFSFKNLINTVDRWMAAITFAQAGESETALDILHDKPEREKQQRTEIRTPSREEQRPDLRV</sequence>
<protein>
    <submittedName>
        <fullName evidence="2">Uncharacterized protein</fullName>
    </submittedName>
</protein>
<dbReference type="EMBL" id="JACNIG010000093">
    <property type="protein sequence ID" value="MBC8430911.1"/>
    <property type="molecule type" value="Genomic_DNA"/>
</dbReference>
<feature type="compositionally biased region" description="Basic and acidic residues" evidence="1">
    <location>
        <begin position="32"/>
        <end position="61"/>
    </location>
</feature>
<proteinExistence type="predicted"/>
<organism evidence="2 3">
    <name type="scientific">Candidatus Desulfatibia vada</name>
    <dbReference type="NCBI Taxonomy" id="2841696"/>
    <lineage>
        <taxon>Bacteria</taxon>
        <taxon>Pseudomonadati</taxon>
        <taxon>Thermodesulfobacteriota</taxon>
        <taxon>Desulfobacteria</taxon>
        <taxon>Desulfobacterales</taxon>
        <taxon>Desulfobacterales incertae sedis</taxon>
        <taxon>Candidatus Desulfatibia</taxon>
    </lineage>
</organism>
<accession>A0A8J6TL05</accession>
<dbReference type="AlphaFoldDB" id="A0A8J6TL05"/>
<evidence type="ECO:0000256" key="1">
    <source>
        <dbReference type="SAM" id="MobiDB-lite"/>
    </source>
</evidence>